<evidence type="ECO:0000313" key="1">
    <source>
        <dbReference type="EMBL" id="GAA1551837.1"/>
    </source>
</evidence>
<keyword evidence="2" id="KW-1185">Reference proteome</keyword>
<sequence>MIVVEGQSNERLVLDGEWFEKQRGGRPVTRNPASTFRGAQWNDIERRVSLFGREKEHLVQVTLAFEGSGFVGFITAAANRPALAALVEGLEHAAG</sequence>
<gene>
    <name evidence="1" type="ORF">GCM10009827_085590</name>
</gene>
<dbReference type="EMBL" id="BAAAQD010000022">
    <property type="protein sequence ID" value="GAA1551837.1"/>
    <property type="molecule type" value="Genomic_DNA"/>
</dbReference>
<accession>A0ABP4MXD6</accession>
<name>A0ABP4MXD6_9ACTN</name>
<organism evidence="1 2">
    <name type="scientific">Dactylosporangium maewongense</name>
    <dbReference type="NCBI Taxonomy" id="634393"/>
    <lineage>
        <taxon>Bacteria</taxon>
        <taxon>Bacillati</taxon>
        <taxon>Actinomycetota</taxon>
        <taxon>Actinomycetes</taxon>
        <taxon>Micromonosporales</taxon>
        <taxon>Micromonosporaceae</taxon>
        <taxon>Dactylosporangium</taxon>
    </lineage>
</organism>
<comment type="caution">
    <text evidence="1">The sequence shown here is derived from an EMBL/GenBank/DDBJ whole genome shotgun (WGS) entry which is preliminary data.</text>
</comment>
<proteinExistence type="predicted"/>
<dbReference type="RefSeq" id="WP_344509589.1">
    <property type="nucleotide sequence ID" value="NZ_BAAAQD010000022.1"/>
</dbReference>
<reference evidence="2" key="1">
    <citation type="journal article" date="2019" name="Int. J. Syst. Evol. Microbiol.">
        <title>The Global Catalogue of Microorganisms (GCM) 10K type strain sequencing project: providing services to taxonomists for standard genome sequencing and annotation.</title>
        <authorList>
            <consortium name="The Broad Institute Genomics Platform"/>
            <consortium name="The Broad Institute Genome Sequencing Center for Infectious Disease"/>
            <person name="Wu L."/>
            <person name="Ma J."/>
        </authorList>
    </citation>
    <scope>NUCLEOTIDE SEQUENCE [LARGE SCALE GENOMIC DNA]</scope>
    <source>
        <strain evidence="2">JCM 15933</strain>
    </source>
</reference>
<protein>
    <submittedName>
        <fullName evidence="1">Uncharacterized protein</fullName>
    </submittedName>
</protein>
<dbReference type="Proteomes" id="UP001501470">
    <property type="component" value="Unassembled WGS sequence"/>
</dbReference>
<evidence type="ECO:0000313" key="2">
    <source>
        <dbReference type="Proteomes" id="UP001501470"/>
    </source>
</evidence>